<evidence type="ECO:0000313" key="9">
    <source>
        <dbReference type="Proteomes" id="UP000308671"/>
    </source>
</evidence>
<keyword evidence="4" id="KW-0813">Transport</keyword>
<protein>
    <recommendedName>
        <fullName evidence="3">Vacuolar protein-sorting-associated protein 25</fullName>
    </recommendedName>
    <alternativeName>
        <fullName evidence="7">ESCRT-II complex subunit VPS25</fullName>
    </alternativeName>
</protein>
<dbReference type="InterPro" id="IPR008570">
    <property type="entry name" value="ESCRT-II_cplx_Vps25-sub"/>
</dbReference>
<dbReference type="GO" id="GO:0016236">
    <property type="term" value="P:macroautophagy"/>
    <property type="evidence" value="ECO:0007669"/>
    <property type="project" value="UniProtKB-ARBA"/>
</dbReference>
<dbReference type="EMBL" id="PQXL01000340">
    <property type="protein sequence ID" value="THV47039.1"/>
    <property type="molecule type" value="Genomic_DNA"/>
</dbReference>
<dbReference type="PANTHER" id="PTHR13149:SF0">
    <property type="entry name" value="VACUOLAR PROTEIN-SORTING-ASSOCIATED PROTEIN 25"/>
    <property type="match status" value="1"/>
</dbReference>
<comment type="subcellular location">
    <subcellularLocation>
        <location evidence="1">Cytoplasm</location>
    </subcellularLocation>
</comment>
<dbReference type="PANTHER" id="PTHR13149">
    <property type="entry name" value="VACUOLAR PROTEIN SORTING-ASSOCIATED PROTEIN VPS25"/>
    <property type="match status" value="1"/>
</dbReference>
<gene>
    <name evidence="8" type="ORF">BGAL_0340g00090</name>
</gene>
<keyword evidence="9" id="KW-1185">Reference proteome</keyword>
<evidence type="ECO:0000256" key="2">
    <source>
        <dbReference type="ARBA" id="ARBA00009674"/>
    </source>
</evidence>
<dbReference type="Pfam" id="PF05871">
    <property type="entry name" value="ESCRT-II"/>
    <property type="match status" value="1"/>
</dbReference>
<keyword evidence="5" id="KW-0963">Cytoplasm</keyword>
<comment type="similarity">
    <text evidence="2">Belongs to the VPS25 family.</text>
</comment>
<dbReference type="GO" id="GO:0005198">
    <property type="term" value="F:structural molecule activity"/>
    <property type="evidence" value="ECO:0007669"/>
    <property type="project" value="TreeGrafter"/>
</dbReference>
<organism evidence="8 9">
    <name type="scientific">Botrytis galanthina</name>
    <dbReference type="NCBI Taxonomy" id="278940"/>
    <lineage>
        <taxon>Eukaryota</taxon>
        <taxon>Fungi</taxon>
        <taxon>Dikarya</taxon>
        <taxon>Ascomycota</taxon>
        <taxon>Pezizomycotina</taxon>
        <taxon>Leotiomycetes</taxon>
        <taxon>Helotiales</taxon>
        <taxon>Sclerotiniaceae</taxon>
        <taxon>Botrytis</taxon>
    </lineage>
</organism>
<dbReference type="InterPro" id="IPR036388">
    <property type="entry name" value="WH-like_DNA-bd_sf"/>
</dbReference>
<evidence type="ECO:0000313" key="8">
    <source>
        <dbReference type="EMBL" id="THV47039.1"/>
    </source>
</evidence>
<evidence type="ECO:0000256" key="6">
    <source>
        <dbReference type="ARBA" id="ARBA00022927"/>
    </source>
</evidence>
<reference evidence="8 9" key="1">
    <citation type="submission" date="2017-12" db="EMBL/GenBank/DDBJ databases">
        <title>Comparative genomics of Botrytis spp.</title>
        <authorList>
            <person name="Valero-Jimenez C.A."/>
            <person name="Tapia P."/>
            <person name="Veloso J."/>
            <person name="Silva-Moreno E."/>
            <person name="Staats M."/>
            <person name="Valdes J.H."/>
            <person name="Van Kan J.A.L."/>
        </authorList>
    </citation>
    <scope>NUCLEOTIDE SEQUENCE [LARGE SCALE GENOMIC DNA]</scope>
    <source>
        <strain evidence="8 9">MUCL435</strain>
    </source>
</reference>
<dbReference type="Proteomes" id="UP000308671">
    <property type="component" value="Unassembled WGS sequence"/>
</dbReference>
<proteinExistence type="inferred from homology"/>
<keyword evidence="6" id="KW-0653">Protein transport</keyword>
<evidence type="ECO:0000256" key="1">
    <source>
        <dbReference type="ARBA" id="ARBA00004496"/>
    </source>
</evidence>
<evidence type="ECO:0000256" key="3">
    <source>
        <dbReference type="ARBA" id="ARBA00017934"/>
    </source>
</evidence>
<dbReference type="FunFam" id="1.10.10.10:FF:000141">
    <property type="entry name" value="vacuolar protein-sorting-associated protein 25"/>
    <property type="match status" value="1"/>
</dbReference>
<name>A0A4S8QZB6_9HELO</name>
<evidence type="ECO:0000256" key="5">
    <source>
        <dbReference type="ARBA" id="ARBA00022490"/>
    </source>
</evidence>
<evidence type="ECO:0000256" key="7">
    <source>
        <dbReference type="ARBA" id="ARBA00030094"/>
    </source>
</evidence>
<comment type="caution">
    <text evidence="8">The sequence shown here is derived from an EMBL/GenBank/DDBJ whole genome shotgun (WGS) entry which is preliminary data.</text>
</comment>
<dbReference type="GO" id="GO:0000814">
    <property type="term" value="C:ESCRT II complex"/>
    <property type="evidence" value="ECO:0007669"/>
    <property type="project" value="InterPro"/>
</dbReference>
<dbReference type="AlphaFoldDB" id="A0A4S8QZB6"/>
<dbReference type="InterPro" id="IPR036390">
    <property type="entry name" value="WH_DNA-bd_sf"/>
</dbReference>
<dbReference type="GO" id="GO:0043328">
    <property type="term" value="P:protein transport to vacuole involved in ubiquitin-dependent protein catabolic process via the multivesicular body sorting pathway"/>
    <property type="evidence" value="ECO:0007669"/>
    <property type="project" value="TreeGrafter"/>
</dbReference>
<dbReference type="Gene3D" id="1.10.10.570">
    <property type="entry name" value="Winged helix' DNA-binding domain. Chain C. Domain 1"/>
    <property type="match status" value="1"/>
</dbReference>
<evidence type="ECO:0000256" key="4">
    <source>
        <dbReference type="ARBA" id="ARBA00022448"/>
    </source>
</evidence>
<dbReference type="Gene3D" id="1.10.10.10">
    <property type="entry name" value="Winged helix-like DNA-binding domain superfamily/Winged helix DNA-binding domain"/>
    <property type="match status" value="1"/>
</dbReference>
<dbReference type="SUPFAM" id="SSF46785">
    <property type="entry name" value="Winged helix' DNA-binding domain"/>
    <property type="match status" value="2"/>
</dbReference>
<dbReference type="FunFam" id="1.10.10.570:FF:000003">
    <property type="entry name" value="Vacuolar protein-sorting-associated protein 25"/>
    <property type="match status" value="1"/>
</dbReference>
<sequence>MSTLQTQTSATSAKPFKFPREHSFPPFFTLQPTSSTLHAQLRKWSDLILSYFAFHRLFRLTVSTLLSSELFRNERINRRLDEEGLREVLEFMRKEGRVEWIGGGGNGKVGGDICWVWWRKVDEWARVIEEWVDETGQRGSVLTLYELVEGEGGRGAEFHGLDTEILQKALAILVKRGKAQVFGQEDQQGVKFF</sequence>
<dbReference type="InterPro" id="IPR014041">
    <property type="entry name" value="ESCRT-II_cplx_Vps25-sub_N"/>
</dbReference>
<accession>A0A4S8QZB6</accession>
<dbReference type="OrthoDB" id="245150at2759"/>
<dbReference type="GO" id="GO:0042803">
    <property type="term" value="F:protein homodimerization activity"/>
    <property type="evidence" value="ECO:0007669"/>
    <property type="project" value="TreeGrafter"/>
</dbReference>